<gene>
    <name evidence="1" type="ORF">E5358_13735</name>
</gene>
<dbReference type="Proteomes" id="UP000308886">
    <property type="component" value="Unassembled WGS sequence"/>
</dbReference>
<name>A0AC61QM17_9BACT</name>
<proteinExistence type="predicted"/>
<protein>
    <submittedName>
        <fullName evidence="1">Uncharacterized protein</fullName>
    </submittedName>
</protein>
<sequence length="193" mass="22307">MKLNTINSCAFLLLCMTLISCGGMIGNKKKYSDSIVVTYYKNRATFSYYVTYDYMRETAGNRRPTDTVEIPRSQFYALKARLSARRVMKKDIWAARIFMKCDTLAVCFSEFSEAIDKGGYMVDISQETLHEIMTLSKYYNYFMPDDLKRLPTIQKFGTPSNYRDMIGELRTVKIGSTRKVFLVPTPESNENIN</sequence>
<evidence type="ECO:0000313" key="1">
    <source>
        <dbReference type="EMBL" id="TGX80111.1"/>
    </source>
</evidence>
<organism evidence="1 2">
    <name type="scientific">Palleniella muris</name>
    <dbReference type="NCBI Taxonomy" id="3038145"/>
    <lineage>
        <taxon>Bacteria</taxon>
        <taxon>Pseudomonadati</taxon>
        <taxon>Bacteroidota</taxon>
        <taxon>Bacteroidia</taxon>
        <taxon>Bacteroidales</taxon>
        <taxon>Prevotellaceae</taxon>
        <taxon>Palleniella</taxon>
    </lineage>
</organism>
<evidence type="ECO:0000313" key="2">
    <source>
        <dbReference type="Proteomes" id="UP000308886"/>
    </source>
</evidence>
<comment type="caution">
    <text evidence="1">The sequence shown here is derived from an EMBL/GenBank/DDBJ whole genome shotgun (WGS) entry which is preliminary data.</text>
</comment>
<accession>A0AC61QM17</accession>
<dbReference type="EMBL" id="SRZC01000030">
    <property type="protein sequence ID" value="TGX80111.1"/>
    <property type="molecule type" value="Genomic_DNA"/>
</dbReference>
<reference evidence="1" key="1">
    <citation type="submission" date="2019-04" db="EMBL/GenBank/DDBJ databases">
        <title>Microbes associate with the intestines of laboratory mice.</title>
        <authorList>
            <person name="Navarre W."/>
            <person name="Wong E."/>
            <person name="Huang K."/>
            <person name="Tropini C."/>
            <person name="Ng K."/>
            <person name="Yu B."/>
        </authorList>
    </citation>
    <scope>NUCLEOTIDE SEQUENCE</scope>
    <source>
        <strain evidence="1">NM73_A23</strain>
    </source>
</reference>
<keyword evidence="2" id="KW-1185">Reference proteome</keyword>